<evidence type="ECO:0000313" key="2">
    <source>
        <dbReference type="Proteomes" id="UP000703269"/>
    </source>
</evidence>
<dbReference type="AlphaFoldDB" id="A0A9P3LA85"/>
<dbReference type="SUPFAM" id="SSF52047">
    <property type="entry name" value="RNI-like"/>
    <property type="match status" value="1"/>
</dbReference>
<dbReference type="InterPro" id="IPR032675">
    <property type="entry name" value="LRR_dom_sf"/>
</dbReference>
<proteinExistence type="predicted"/>
<organism evidence="1 2">
    <name type="scientific">Phanerochaete sordida</name>
    <dbReference type="NCBI Taxonomy" id="48140"/>
    <lineage>
        <taxon>Eukaryota</taxon>
        <taxon>Fungi</taxon>
        <taxon>Dikarya</taxon>
        <taxon>Basidiomycota</taxon>
        <taxon>Agaricomycotina</taxon>
        <taxon>Agaricomycetes</taxon>
        <taxon>Polyporales</taxon>
        <taxon>Phanerochaetaceae</taxon>
        <taxon>Phanerochaete</taxon>
    </lineage>
</organism>
<comment type="caution">
    <text evidence="1">The sequence shown here is derived from an EMBL/GenBank/DDBJ whole genome shotgun (WGS) entry which is preliminary data.</text>
</comment>
<dbReference type="Gene3D" id="3.80.10.10">
    <property type="entry name" value="Ribonuclease Inhibitor"/>
    <property type="match status" value="1"/>
</dbReference>
<accession>A0A9P3LA85</accession>
<gene>
    <name evidence="1" type="ORF">PsYK624_025970</name>
</gene>
<dbReference type="EMBL" id="BPQB01000004">
    <property type="protein sequence ID" value="GJE86517.1"/>
    <property type="molecule type" value="Genomic_DNA"/>
</dbReference>
<keyword evidence="2" id="KW-1185">Reference proteome</keyword>
<evidence type="ECO:0008006" key="3">
    <source>
        <dbReference type="Google" id="ProtNLM"/>
    </source>
</evidence>
<sequence length="257" mass="28602">MQRASFPLLKGLVLLNCTGSPLPETARFSLDCPRLTGLAYLHAPVFFFPLAALEDLDLNRPSPELSLQTLCALAEAAPRLRTLKINWTKPAPRSEGNAAHFPRLGTLAIKDCHYPETILDCIDAPALSTLSLDECLLSRPPASPSEQRTIRSFPAVHTLRLRQVCVQRLGPGYADPLPVFQYTPAIKVLELGRWCQLHMTAVVTHFAWMKPIPFRSLHTLQVSGPANYVFVHLSKILTQRMQGELPLVELSRAGRRL</sequence>
<reference evidence="1 2" key="1">
    <citation type="submission" date="2021-08" db="EMBL/GenBank/DDBJ databases">
        <title>Draft Genome Sequence of Phanerochaete sordida strain YK-624.</title>
        <authorList>
            <person name="Mori T."/>
            <person name="Dohra H."/>
            <person name="Suzuki T."/>
            <person name="Kawagishi H."/>
            <person name="Hirai H."/>
        </authorList>
    </citation>
    <scope>NUCLEOTIDE SEQUENCE [LARGE SCALE GENOMIC DNA]</scope>
    <source>
        <strain evidence="1 2">YK-624</strain>
    </source>
</reference>
<name>A0A9P3LA85_9APHY</name>
<evidence type="ECO:0000313" key="1">
    <source>
        <dbReference type="EMBL" id="GJE86517.1"/>
    </source>
</evidence>
<dbReference type="Proteomes" id="UP000703269">
    <property type="component" value="Unassembled WGS sequence"/>
</dbReference>
<protein>
    <recommendedName>
        <fullName evidence="3">F-box domain-containing protein</fullName>
    </recommendedName>
</protein>